<dbReference type="Proteomes" id="UP000195273">
    <property type="component" value="Chromosome"/>
</dbReference>
<evidence type="ECO:0000313" key="1">
    <source>
        <dbReference type="EMBL" id="ARU03032.1"/>
    </source>
</evidence>
<dbReference type="KEGG" id="lvs:LOKVESSMR4R_03767"/>
<dbReference type="EMBL" id="CP021431">
    <property type="protein sequence ID" value="ARU03032.1"/>
    <property type="molecule type" value="Genomic_DNA"/>
</dbReference>
<accession>A0A1Y0EIB3</accession>
<name>A0A1Y0EIB3_9RHOB</name>
<dbReference type="AlphaFoldDB" id="A0A1Y0EIB3"/>
<sequence>MMHQGHTIFCTHDSRAKGRYLGQNTLVPHV</sequence>
<keyword evidence="2" id="KW-1185">Reference proteome</keyword>
<protein>
    <submittedName>
        <fullName evidence="1">Uncharacterized protein</fullName>
    </submittedName>
</protein>
<proteinExistence type="predicted"/>
<gene>
    <name evidence="1" type="ORF">LOKVESSMR4R_03767</name>
</gene>
<reference evidence="1 2" key="1">
    <citation type="submission" date="2017-05" db="EMBL/GenBank/DDBJ databases">
        <title>Genome Sequence of Loktanella vestfoldensis Strain SMR4r Isolated from a Culture of the Diatom Skeletonema marinoi.</title>
        <authorList>
            <person name="Topel M."/>
            <person name="Pinder M.I.M."/>
            <person name="Johansson O.N."/>
            <person name="Kourtchenko O."/>
            <person name="Godhe A."/>
            <person name="Clarke A.K."/>
        </authorList>
    </citation>
    <scope>NUCLEOTIDE SEQUENCE [LARGE SCALE GENOMIC DNA]</scope>
    <source>
        <strain evidence="1 2">SMR4r</strain>
    </source>
</reference>
<evidence type="ECO:0000313" key="2">
    <source>
        <dbReference type="Proteomes" id="UP000195273"/>
    </source>
</evidence>
<organism evidence="1 2">
    <name type="scientific">Yoonia vestfoldensis</name>
    <dbReference type="NCBI Taxonomy" id="245188"/>
    <lineage>
        <taxon>Bacteria</taxon>
        <taxon>Pseudomonadati</taxon>
        <taxon>Pseudomonadota</taxon>
        <taxon>Alphaproteobacteria</taxon>
        <taxon>Rhodobacterales</taxon>
        <taxon>Paracoccaceae</taxon>
        <taxon>Yoonia</taxon>
    </lineage>
</organism>